<feature type="region of interest" description="Disordered" evidence="3">
    <location>
        <begin position="99"/>
        <end position="119"/>
    </location>
</feature>
<accession>A0A1C4YQQ0</accession>
<feature type="domain" description="Fibronectin type-III" evidence="5">
    <location>
        <begin position="116"/>
        <end position="203"/>
    </location>
</feature>
<dbReference type="Pfam" id="PF00041">
    <property type="entry name" value="fn3"/>
    <property type="match status" value="1"/>
</dbReference>
<dbReference type="Gene3D" id="2.60.40.10">
    <property type="entry name" value="Immunoglobulins"/>
    <property type="match status" value="1"/>
</dbReference>
<dbReference type="GO" id="GO:0000272">
    <property type="term" value="P:polysaccharide catabolic process"/>
    <property type="evidence" value="ECO:0007669"/>
    <property type="project" value="UniProtKB-KW"/>
</dbReference>
<evidence type="ECO:0000256" key="2">
    <source>
        <dbReference type="ARBA" id="ARBA00023326"/>
    </source>
</evidence>
<keyword evidence="7" id="KW-1185">Reference proteome</keyword>
<evidence type="ECO:0000256" key="3">
    <source>
        <dbReference type="SAM" id="MobiDB-lite"/>
    </source>
</evidence>
<name>A0A1C4YQQ0_MICEC</name>
<evidence type="ECO:0000259" key="5">
    <source>
        <dbReference type="PROSITE" id="PS50853"/>
    </source>
</evidence>
<evidence type="ECO:0000256" key="1">
    <source>
        <dbReference type="ARBA" id="ARBA00023295"/>
    </source>
</evidence>
<dbReference type="InterPro" id="IPR003961">
    <property type="entry name" value="FN3_dom"/>
</dbReference>
<feature type="region of interest" description="Disordered" evidence="3">
    <location>
        <begin position="1"/>
        <end position="59"/>
    </location>
</feature>
<feature type="compositionally biased region" description="Pro residues" evidence="3">
    <location>
        <begin position="39"/>
        <end position="54"/>
    </location>
</feature>
<dbReference type="EMBL" id="LT607413">
    <property type="protein sequence ID" value="SCF23103.1"/>
    <property type="molecule type" value="Genomic_DNA"/>
</dbReference>
<keyword evidence="4" id="KW-1133">Transmembrane helix</keyword>
<sequence>MVADPPVGGYPFHPLRRSTLDGTGRPGPVSGDPAGEFFSPPPAPPAPEQLPPAYPVEKPDRDPGRRLLVVMVLAAVLVVLLVMAGVGLLVVNVMRDRTAPSPPTAAPPTPAPTFDPPGDLRLRDDSTSVTLTWTDPSGGVVPFVVAGGRAGLQLGAMASLDPGRTTWTVNGLNPRVDYCFTVLAVYSTESYATSGQVCTTREPGPSPS</sequence>
<dbReference type="Proteomes" id="UP000198253">
    <property type="component" value="Chromosome I"/>
</dbReference>
<dbReference type="CDD" id="cd00063">
    <property type="entry name" value="FN3"/>
    <property type="match status" value="1"/>
</dbReference>
<keyword evidence="4" id="KW-0472">Membrane</keyword>
<dbReference type="PROSITE" id="PS50853">
    <property type="entry name" value="FN3"/>
    <property type="match status" value="1"/>
</dbReference>
<evidence type="ECO:0000313" key="6">
    <source>
        <dbReference type="EMBL" id="SCF23103.1"/>
    </source>
</evidence>
<dbReference type="AlphaFoldDB" id="A0A1C4YQQ0"/>
<gene>
    <name evidence="6" type="ORF">GA0070618_4255</name>
</gene>
<evidence type="ECO:0000313" key="7">
    <source>
        <dbReference type="Proteomes" id="UP000198253"/>
    </source>
</evidence>
<dbReference type="SMART" id="SM00060">
    <property type="entry name" value="FN3"/>
    <property type="match status" value="1"/>
</dbReference>
<evidence type="ECO:0000256" key="4">
    <source>
        <dbReference type="SAM" id="Phobius"/>
    </source>
</evidence>
<protein>
    <submittedName>
        <fullName evidence="6">Fibronectin type III domain-containing protein</fullName>
    </submittedName>
</protein>
<dbReference type="InParanoid" id="A0A1C4YQQ0"/>
<organism evidence="6 7">
    <name type="scientific">Micromonospora echinospora</name>
    <name type="common">Micromonospora purpurea</name>
    <dbReference type="NCBI Taxonomy" id="1877"/>
    <lineage>
        <taxon>Bacteria</taxon>
        <taxon>Bacillati</taxon>
        <taxon>Actinomycetota</taxon>
        <taxon>Actinomycetes</taxon>
        <taxon>Micromonosporales</taxon>
        <taxon>Micromonosporaceae</taxon>
        <taxon>Micromonospora</taxon>
    </lineage>
</organism>
<keyword evidence="2" id="KW-0624">Polysaccharide degradation</keyword>
<keyword evidence="2" id="KW-0119">Carbohydrate metabolism</keyword>
<feature type="transmembrane region" description="Helical" evidence="4">
    <location>
        <begin position="67"/>
        <end position="91"/>
    </location>
</feature>
<keyword evidence="1" id="KW-0326">Glycosidase</keyword>
<dbReference type="InterPro" id="IPR036116">
    <property type="entry name" value="FN3_sf"/>
</dbReference>
<keyword evidence="1" id="KW-0378">Hydrolase</keyword>
<dbReference type="SUPFAM" id="SSF49265">
    <property type="entry name" value="Fibronectin type III"/>
    <property type="match status" value="1"/>
</dbReference>
<feature type="compositionally biased region" description="Pro residues" evidence="3">
    <location>
        <begin position="100"/>
        <end position="115"/>
    </location>
</feature>
<proteinExistence type="predicted"/>
<dbReference type="GO" id="GO:0016798">
    <property type="term" value="F:hydrolase activity, acting on glycosyl bonds"/>
    <property type="evidence" value="ECO:0007669"/>
    <property type="project" value="UniProtKB-KW"/>
</dbReference>
<reference evidence="7" key="1">
    <citation type="submission" date="2016-06" db="EMBL/GenBank/DDBJ databases">
        <authorList>
            <person name="Varghese N."/>
            <person name="Submissions Spin"/>
        </authorList>
    </citation>
    <scope>NUCLEOTIDE SEQUENCE [LARGE SCALE GENOMIC DNA]</scope>
    <source>
        <strain evidence="7">DSM 43816</strain>
    </source>
</reference>
<dbReference type="InterPro" id="IPR013783">
    <property type="entry name" value="Ig-like_fold"/>
</dbReference>
<keyword evidence="4" id="KW-0812">Transmembrane</keyword>